<dbReference type="InterPro" id="IPR004244">
    <property type="entry name" value="Transposase_22"/>
</dbReference>
<sequence>MAATANAMTTQLTTPQNNFTICGAYSAAPQTLYGQGIHDSPYSASSVPIQMQAPHPTPANVQTPFQPALLPQQLSFSQSPPMPFYERLDRFMVEVNEKLSKLNILDDLCNRMLSIESHCKSLDKDIGDIKSQFTSINSNRLARVEYENQQISQENNALRERVVESQTRSRRDNLIFRGIADVENYNELENTEAKVKEFMGEVLKIKDNINFHVVHRLKPKTDGTPRSTVAQFERRKDRDRVLAIARDKLRENPRYSVYEQFPFEVADRRRQLIPILKDARNDNIIDIFNFDGDNEILEYLFDYQNLLRNNIPLHRVSECSCKPNNYGHRLLNLCKKLNIYIVNSRVGDDKGVGARTCKDISVIDYLILSSQLFPLLKKFAIAEFEPLFSDCHSAICFEFQAPLLTHTRGKLDDLNDTNQTFVKWNSNRSSEFVNCIQTDSEAILADVLISIENLSSCDEVRQSDIDVIVDKIVQNFHNAAIETFSKVKKRKKFKNTMILNPGIIIYVQ</sequence>
<dbReference type="PANTHER" id="PTHR11505">
    <property type="entry name" value="L1 TRANSPOSABLE ELEMENT-RELATED"/>
    <property type="match status" value="1"/>
</dbReference>
<evidence type="ECO:0000256" key="1">
    <source>
        <dbReference type="SAM" id="Coils"/>
    </source>
</evidence>
<proteinExistence type="predicted"/>
<name>A0A6J8F114_MYTCO</name>
<dbReference type="EMBL" id="CACVKT020010438">
    <property type="protein sequence ID" value="CAC5426629.1"/>
    <property type="molecule type" value="Genomic_DNA"/>
</dbReference>
<evidence type="ECO:0000313" key="3">
    <source>
        <dbReference type="Proteomes" id="UP000507470"/>
    </source>
</evidence>
<dbReference type="InterPro" id="IPR036691">
    <property type="entry name" value="Endo/exonu/phosph_ase_sf"/>
</dbReference>
<keyword evidence="1" id="KW-0175">Coiled coil</keyword>
<dbReference type="AlphaFoldDB" id="A0A6J8F114"/>
<reference evidence="2 3" key="1">
    <citation type="submission" date="2020-06" db="EMBL/GenBank/DDBJ databases">
        <authorList>
            <person name="Li R."/>
            <person name="Bekaert M."/>
        </authorList>
    </citation>
    <scope>NUCLEOTIDE SEQUENCE [LARGE SCALE GENOMIC DNA]</scope>
    <source>
        <strain evidence="3">wild</strain>
    </source>
</reference>
<keyword evidence="3" id="KW-1185">Reference proteome</keyword>
<accession>A0A6J8F114</accession>
<organism evidence="2 3">
    <name type="scientific">Mytilus coruscus</name>
    <name type="common">Sea mussel</name>
    <dbReference type="NCBI Taxonomy" id="42192"/>
    <lineage>
        <taxon>Eukaryota</taxon>
        <taxon>Metazoa</taxon>
        <taxon>Spiralia</taxon>
        <taxon>Lophotrochozoa</taxon>
        <taxon>Mollusca</taxon>
        <taxon>Bivalvia</taxon>
        <taxon>Autobranchia</taxon>
        <taxon>Pteriomorphia</taxon>
        <taxon>Mytilida</taxon>
        <taxon>Mytiloidea</taxon>
        <taxon>Mytilidae</taxon>
        <taxon>Mytilinae</taxon>
        <taxon>Mytilus</taxon>
    </lineage>
</organism>
<dbReference type="OrthoDB" id="6079384at2759"/>
<dbReference type="Gene3D" id="3.30.70.1820">
    <property type="entry name" value="L1 transposable element, RRM domain"/>
    <property type="match status" value="1"/>
</dbReference>
<feature type="coiled-coil region" evidence="1">
    <location>
        <begin position="141"/>
        <end position="208"/>
    </location>
</feature>
<evidence type="ECO:0000313" key="2">
    <source>
        <dbReference type="EMBL" id="CAC5426629.1"/>
    </source>
</evidence>
<gene>
    <name evidence="2" type="ORF">MCOR_58318</name>
</gene>
<dbReference type="Proteomes" id="UP000507470">
    <property type="component" value="Unassembled WGS sequence"/>
</dbReference>
<evidence type="ECO:0008006" key="4">
    <source>
        <dbReference type="Google" id="ProtNLM"/>
    </source>
</evidence>
<protein>
    <recommendedName>
        <fullName evidence="4">Endonuclease/exonuclease/phosphatase domain-containing protein</fullName>
    </recommendedName>
</protein>
<dbReference type="Gene3D" id="3.60.10.10">
    <property type="entry name" value="Endonuclease/exonuclease/phosphatase"/>
    <property type="match status" value="1"/>
</dbReference>